<dbReference type="EMBL" id="OZ075141">
    <property type="protein sequence ID" value="CAL5031233.1"/>
    <property type="molecule type" value="Genomic_DNA"/>
</dbReference>
<evidence type="ECO:0000313" key="3">
    <source>
        <dbReference type="Proteomes" id="UP001497457"/>
    </source>
</evidence>
<evidence type="ECO:0000256" key="1">
    <source>
        <dbReference type="SAM" id="MobiDB-lite"/>
    </source>
</evidence>
<dbReference type="PANTHER" id="PTHR37911:SF1">
    <property type="entry name" value="OS04G0497900 PROTEIN"/>
    <property type="match status" value="1"/>
</dbReference>
<feature type="compositionally biased region" description="Low complexity" evidence="1">
    <location>
        <begin position="26"/>
        <end position="38"/>
    </location>
</feature>
<proteinExistence type="predicted"/>
<dbReference type="AlphaFoldDB" id="A0ABC9D5C9"/>
<feature type="compositionally biased region" description="Basic and acidic residues" evidence="1">
    <location>
        <begin position="107"/>
        <end position="117"/>
    </location>
</feature>
<accession>A0ABC9D5C9</accession>
<dbReference type="Proteomes" id="UP001497457">
    <property type="component" value="Chromosome 31b"/>
</dbReference>
<feature type="compositionally biased region" description="Low complexity" evidence="1">
    <location>
        <begin position="46"/>
        <end position="65"/>
    </location>
</feature>
<feature type="compositionally biased region" description="Acidic residues" evidence="1">
    <location>
        <begin position="545"/>
        <end position="557"/>
    </location>
</feature>
<feature type="compositionally biased region" description="Acidic residues" evidence="1">
    <location>
        <begin position="450"/>
        <end position="485"/>
    </location>
</feature>
<reference evidence="2 3" key="2">
    <citation type="submission" date="2024-10" db="EMBL/GenBank/DDBJ databases">
        <authorList>
            <person name="Ryan C."/>
        </authorList>
    </citation>
    <scope>NUCLEOTIDE SEQUENCE [LARGE SCALE GENOMIC DNA]</scope>
</reference>
<protein>
    <submittedName>
        <fullName evidence="2">Uncharacterized protein</fullName>
    </submittedName>
</protein>
<name>A0ABC9D5C9_9POAL</name>
<organism evidence="2 3">
    <name type="scientific">Urochloa decumbens</name>
    <dbReference type="NCBI Taxonomy" id="240449"/>
    <lineage>
        <taxon>Eukaryota</taxon>
        <taxon>Viridiplantae</taxon>
        <taxon>Streptophyta</taxon>
        <taxon>Embryophyta</taxon>
        <taxon>Tracheophyta</taxon>
        <taxon>Spermatophyta</taxon>
        <taxon>Magnoliopsida</taxon>
        <taxon>Liliopsida</taxon>
        <taxon>Poales</taxon>
        <taxon>Poaceae</taxon>
        <taxon>PACMAD clade</taxon>
        <taxon>Panicoideae</taxon>
        <taxon>Panicodae</taxon>
        <taxon>Paniceae</taxon>
        <taxon>Melinidinae</taxon>
        <taxon>Urochloa</taxon>
    </lineage>
</organism>
<reference evidence="3" key="1">
    <citation type="submission" date="2024-06" db="EMBL/GenBank/DDBJ databases">
        <authorList>
            <person name="Ryan C."/>
        </authorList>
    </citation>
    <scope>NUCLEOTIDE SEQUENCE [LARGE SCALE GENOMIC DNA]</scope>
</reference>
<evidence type="ECO:0000313" key="2">
    <source>
        <dbReference type="EMBL" id="CAL5031233.1"/>
    </source>
</evidence>
<keyword evidence="3" id="KW-1185">Reference proteome</keyword>
<sequence length="606" mass="68810">MPPGAAPTLLGLAPPHPRRSGLRFLPPAASPFRSRPASFAPPFPRPIAAAIHASAPASDSSSFPSSPTPPARPPGPPEPPSTVAHAGRSKKKKNPQGGGGGGGRIEGSGDMRREAKAKARVRSRRMGENAFYRRKRRAAAMASGQADVFTDSELEMIGMGYDRAVRFMDGPDDPRLLHPHDWYKYGRYGPYHWRGIVVGPPIRGRFSDARVSLMEEVHDHEEWDRIEQFDMCNQFSHRLNELDSGVGIRYYWVFVRHPKWRPNEKPWEQWTLSAEVAVQAGKEERLDKWSLMGRFGNPTRELITRCAAWTRPDIIYVKRPLYQSRFEPQEDFFKQLRPLVDPATEGNFLFDLELDGQVIRTTYFGGLCRIVKANPKAYVDDVTNAYSRLSEADQSRCLEFLLTNHPMELLHPYTKEWKVKLEEMELGCDAPDESDDEFGDDNEIGVVDWIEDDEADDDVDGDDNGYGDEDVVDTNEDLEADEAENSVDSKKYWDEQWKKAMRSSDKMEKLVKTSIEGSNEYSKQQMEFEKEMEWKMGKANAMVAEQEETEEDGEEQESTSSKSTDGSQRDANTGLFLRAAVRPFTYRNLVKEIVLLRHHIVDGELV</sequence>
<gene>
    <name evidence="2" type="ORF">URODEC1_LOCUS81530</name>
</gene>
<feature type="region of interest" description="Disordered" evidence="1">
    <location>
        <begin position="450"/>
        <end position="487"/>
    </location>
</feature>
<feature type="compositionally biased region" description="Gly residues" evidence="1">
    <location>
        <begin position="96"/>
        <end position="106"/>
    </location>
</feature>
<dbReference type="PANTHER" id="PTHR37911">
    <property type="entry name" value="OSJNBA0067K08.20 PROTEIN"/>
    <property type="match status" value="1"/>
</dbReference>
<feature type="compositionally biased region" description="Pro residues" evidence="1">
    <location>
        <begin position="66"/>
        <end position="80"/>
    </location>
</feature>
<feature type="region of interest" description="Disordered" evidence="1">
    <location>
        <begin position="541"/>
        <end position="570"/>
    </location>
</feature>
<feature type="region of interest" description="Disordered" evidence="1">
    <location>
        <begin position="1"/>
        <end position="128"/>
    </location>
</feature>